<feature type="transmembrane region" description="Helical" evidence="1">
    <location>
        <begin position="298"/>
        <end position="318"/>
    </location>
</feature>
<dbReference type="GO" id="GO:0016746">
    <property type="term" value="F:acyltransferase activity"/>
    <property type="evidence" value="ECO:0007669"/>
    <property type="project" value="TreeGrafter"/>
</dbReference>
<feature type="transmembrane region" description="Helical" evidence="1">
    <location>
        <begin position="256"/>
        <end position="278"/>
    </location>
</feature>
<evidence type="ECO:0000256" key="1">
    <source>
        <dbReference type="SAM" id="Phobius"/>
    </source>
</evidence>
<dbReference type="AlphaFoldDB" id="A0A814W6P9"/>
<keyword evidence="1" id="KW-1133">Transmembrane helix</keyword>
<gene>
    <name evidence="2" type="ORF">IZO911_LOCUS28437</name>
</gene>
<keyword evidence="1" id="KW-0812">Transmembrane</keyword>
<organism evidence="2 3">
    <name type="scientific">Adineta steineri</name>
    <dbReference type="NCBI Taxonomy" id="433720"/>
    <lineage>
        <taxon>Eukaryota</taxon>
        <taxon>Metazoa</taxon>
        <taxon>Spiralia</taxon>
        <taxon>Gnathifera</taxon>
        <taxon>Rotifera</taxon>
        <taxon>Eurotatoria</taxon>
        <taxon>Bdelloidea</taxon>
        <taxon>Adinetida</taxon>
        <taxon>Adinetidae</taxon>
        <taxon>Adineta</taxon>
    </lineage>
</organism>
<evidence type="ECO:0000313" key="3">
    <source>
        <dbReference type="Proteomes" id="UP000663860"/>
    </source>
</evidence>
<feature type="transmembrane region" description="Helical" evidence="1">
    <location>
        <begin position="202"/>
        <end position="221"/>
    </location>
</feature>
<dbReference type="PANTHER" id="PTHR13906:SF4">
    <property type="entry name" value="LYSOPHOSPHOLIPID ACYLTRANSFERASE 6"/>
    <property type="match status" value="1"/>
</dbReference>
<proteinExistence type="predicted"/>
<keyword evidence="1" id="KW-0472">Membrane</keyword>
<dbReference type="PANTHER" id="PTHR13906">
    <property type="entry name" value="PORCUPINE"/>
    <property type="match status" value="1"/>
</dbReference>
<dbReference type="InterPro" id="IPR049941">
    <property type="entry name" value="LPLAT_7/PORCN-like"/>
</dbReference>
<dbReference type="EMBL" id="CAJNOE010000403">
    <property type="protein sequence ID" value="CAF1198018.1"/>
    <property type="molecule type" value="Genomic_DNA"/>
</dbReference>
<dbReference type="GO" id="GO:0016020">
    <property type="term" value="C:membrane"/>
    <property type="evidence" value="ECO:0007669"/>
    <property type="project" value="TreeGrafter"/>
</dbReference>
<name>A0A814W6P9_9BILA</name>
<evidence type="ECO:0000313" key="2">
    <source>
        <dbReference type="EMBL" id="CAF1198018.1"/>
    </source>
</evidence>
<feature type="transmembrane region" description="Helical" evidence="1">
    <location>
        <begin position="227"/>
        <end position="244"/>
    </location>
</feature>
<comment type="caution">
    <text evidence="2">The sequence shown here is derived from an EMBL/GenBank/DDBJ whole genome shotgun (WGS) entry which is preliminary data.</text>
</comment>
<reference evidence="2" key="1">
    <citation type="submission" date="2021-02" db="EMBL/GenBank/DDBJ databases">
        <authorList>
            <person name="Nowell W R."/>
        </authorList>
    </citation>
    <scope>NUCLEOTIDE SEQUENCE</scope>
</reference>
<sequence length="351" mass="40857">MKFNRKLQKTIILKRSSHYFRKKLSNHELSIQIHNIKNFTKKFRFSFIKKFIWHKKKYISTTELPLISSLSSPRIEELQNEFMNVLREMCNKSEIQTYQQKKHSILSNLLNINHFSKEIIQEYNLYHQTEFHTHNRLLITRSVDNFTTKSIEHYLYSSLSSEPIHQSFLKNIIKRTNNSLIKIPLESKTIIMDQSADNINGSTYKGLFIFSSIAASAGLPIDQFNFLLSELLALIFALIFRRFLPPKPSNTMTRHIVASILSLALGYFCFGAEIWHLIAQSAGVYLMLYVVPPKHSYLVIFVFCMLYMSIIHIHRVIYDYGNYTLDISGPLMINTQKLTALAFAQGLDVSV</sequence>
<dbReference type="GO" id="GO:0030258">
    <property type="term" value="P:lipid modification"/>
    <property type="evidence" value="ECO:0007669"/>
    <property type="project" value="TreeGrafter"/>
</dbReference>
<protein>
    <submittedName>
        <fullName evidence="2">Uncharacterized protein</fullName>
    </submittedName>
</protein>
<dbReference type="Proteomes" id="UP000663860">
    <property type="component" value="Unassembled WGS sequence"/>
</dbReference>
<accession>A0A814W6P9</accession>